<proteinExistence type="predicted"/>
<name>A0A9X3IL63_9HYPH</name>
<dbReference type="SUPFAM" id="SSF53756">
    <property type="entry name" value="UDP-Glycosyltransferase/glycogen phosphorylase"/>
    <property type="match status" value="1"/>
</dbReference>
<dbReference type="EMBL" id="JAPKNK010000002">
    <property type="protein sequence ID" value="MCX5568520.1"/>
    <property type="molecule type" value="Genomic_DNA"/>
</dbReference>
<comment type="caution">
    <text evidence="2">The sequence shown here is derived from an EMBL/GenBank/DDBJ whole genome shotgun (WGS) entry which is preliminary data.</text>
</comment>
<accession>A0A9X3IL63</accession>
<dbReference type="Gene3D" id="3.40.50.2000">
    <property type="entry name" value="Glycogen Phosphorylase B"/>
    <property type="match status" value="2"/>
</dbReference>
<dbReference type="Pfam" id="PF00534">
    <property type="entry name" value="Glycos_transf_1"/>
    <property type="match status" value="1"/>
</dbReference>
<evidence type="ECO:0000313" key="2">
    <source>
        <dbReference type="EMBL" id="MCX5568520.1"/>
    </source>
</evidence>
<reference evidence="2" key="1">
    <citation type="submission" date="2022-11" db="EMBL/GenBank/DDBJ databases">
        <title>Biodiversity and phylogenetic relationships of bacteria.</title>
        <authorList>
            <person name="Machado R.A.R."/>
            <person name="Bhat A."/>
            <person name="Loulou A."/>
            <person name="Kallel S."/>
        </authorList>
    </citation>
    <scope>NUCLEOTIDE SEQUENCE</scope>
    <source>
        <strain evidence="2">K-TC2</strain>
    </source>
</reference>
<dbReference type="GO" id="GO:0016758">
    <property type="term" value="F:hexosyltransferase activity"/>
    <property type="evidence" value="ECO:0007669"/>
    <property type="project" value="TreeGrafter"/>
</dbReference>
<dbReference type="EC" id="2.4.-.-" evidence="2"/>
<gene>
    <name evidence="2" type="ORF">OSH07_04885</name>
</gene>
<dbReference type="RefSeq" id="WP_266337498.1">
    <property type="nucleotide sequence ID" value="NZ_JAPKNK010000002.1"/>
</dbReference>
<keyword evidence="2" id="KW-0808">Transferase</keyword>
<dbReference type="InterPro" id="IPR050194">
    <property type="entry name" value="Glycosyltransferase_grp1"/>
</dbReference>
<dbReference type="Proteomes" id="UP001144805">
    <property type="component" value="Unassembled WGS sequence"/>
</dbReference>
<organism evidence="2 3">
    <name type="scientific">Kaistia nematophila</name>
    <dbReference type="NCBI Taxonomy" id="2994654"/>
    <lineage>
        <taxon>Bacteria</taxon>
        <taxon>Pseudomonadati</taxon>
        <taxon>Pseudomonadota</taxon>
        <taxon>Alphaproteobacteria</taxon>
        <taxon>Hyphomicrobiales</taxon>
        <taxon>Kaistiaceae</taxon>
        <taxon>Kaistia</taxon>
    </lineage>
</organism>
<dbReference type="AlphaFoldDB" id="A0A9X3IL63"/>
<protein>
    <submittedName>
        <fullName evidence="2">Glycosyltransferase</fullName>
        <ecNumber evidence="2">2.4.-.-</ecNumber>
    </submittedName>
</protein>
<dbReference type="InterPro" id="IPR001296">
    <property type="entry name" value="Glyco_trans_1"/>
</dbReference>
<feature type="domain" description="Glycosyl transferase family 1" evidence="1">
    <location>
        <begin position="201"/>
        <end position="358"/>
    </location>
</feature>
<keyword evidence="3" id="KW-1185">Reference proteome</keyword>
<evidence type="ECO:0000259" key="1">
    <source>
        <dbReference type="Pfam" id="PF00534"/>
    </source>
</evidence>
<evidence type="ECO:0000313" key="3">
    <source>
        <dbReference type="Proteomes" id="UP001144805"/>
    </source>
</evidence>
<dbReference type="PANTHER" id="PTHR45947:SF3">
    <property type="entry name" value="SULFOQUINOVOSYL TRANSFERASE SQD2"/>
    <property type="match status" value="1"/>
</dbReference>
<keyword evidence="2" id="KW-0328">Glycosyltransferase</keyword>
<sequence>MTDASPAGFPRVAILFHRFGPYHMSRLSAASRHMSVIGVEFSGTDRTYEWDDVAESGPFPRVVVSPDIEREGIPSLVGKIAATLERAAPDAVAIAGWSHPAALAALLWCARTGVPAILMSDSAEIDEIRKPWREAIKRRVIRLFSAGLVAGVPHRRYLTALGMDDRRIREGFDVVDNDYFARGAANVRADAVAVRAELGLNRPFFLASCRFVAKKNLFNLLAAYRHYRAGAGPAAWDLVLLGGGPLAPSLRSTIEAEGLGTSVHLPGFRQYAELHRYYGLAGAFILASTSEQWGLVVNEAMAAGLPVLVSDRCGCSEDLVRPGFNGYRFNPFDAIELGEQMCKIAFDGCDRHAMAQAGQVLIADWSPDRFGRELRALVDLALASPHVPDRNGRWLAGALLCRRERTDG</sequence>
<dbReference type="PANTHER" id="PTHR45947">
    <property type="entry name" value="SULFOQUINOVOSYL TRANSFERASE SQD2"/>
    <property type="match status" value="1"/>
</dbReference>